<evidence type="ECO:0000259" key="6">
    <source>
        <dbReference type="PROSITE" id="PS50883"/>
    </source>
</evidence>
<dbReference type="RefSeq" id="WP_130414699.1">
    <property type="nucleotide sequence ID" value="NZ_SHKX01000014.1"/>
</dbReference>
<evidence type="ECO:0000313" key="9">
    <source>
        <dbReference type="EMBL" id="RZU38130.1"/>
    </source>
</evidence>
<dbReference type="CDD" id="cd06225">
    <property type="entry name" value="HAMP"/>
    <property type="match status" value="1"/>
</dbReference>
<dbReference type="OrthoDB" id="9804951at2"/>
<feature type="domain" description="EAL" evidence="6">
    <location>
        <begin position="419"/>
        <end position="672"/>
    </location>
</feature>
<dbReference type="Proteomes" id="UP000292423">
    <property type="component" value="Unassembled WGS sequence"/>
</dbReference>
<evidence type="ECO:0000256" key="5">
    <source>
        <dbReference type="SAM" id="Phobius"/>
    </source>
</evidence>
<dbReference type="GO" id="GO:0016020">
    <property type="term" value="C:membrane"/>
    <property type="evidence" value="ECO:0007669"/>
    <property type="project" value="InterPro"/>
</dbReference>
<dbReference type="SMART" id="SM00304">
    <property type="entry name" value="HAMP"/>
    <property type="match status" value="1"/>
</dbReference>
<dbReference type="Gene3D" id="6.10.340.10">
    <property type="match status" value="1"/>
</dbReference>
<evidence type="ECO:0000259" key="8">
    <source>
        <dbReference type="PROSITE" id="PS50887"/>
    </source>
</evidence>
<dbReference type="PANTHER" id="PTHR44757:SF2">
    <property type="entry name" value="BIOFILM ARCHITECTURE MAINTENANCE PROTEIN MBAA"/>
    <property type="match status" value="1"/>
</dbReference>
<dbReference type="InterPro" id="IPR003660">
    <property type="entry name" value="HAMP_dom"/>
</dbReference>
<dbReference type="InterPro" id="IPR000160">
    <property type="entry name" value="GGDEF_dom"/>
</dbReference>
<dbReference type="PANTHER" id="PTHR44757">
    <property type="entry name" value="DIGUANYLATE CYCLASE DGCP"/>
    <property type="match status" value="1"/>
</dbReference>
<organism evidence="9 10">
    <name type="scientific">Fluviicoccus keumensis</name>
    <dbReference type="NCBI Taxonomy" id="1435465"/>
    <lineage>
        <taxon>Bacteria</taxon>
        <taxon>Pseudomonadati</taxon>
        <taxon>Pseudomonadota</taxon>
        <taxon>Gammaproteobacteria</taxon>
        <taxon>Moraxellales</taxon>
        <taxon>Moraxellaceae</taxon>
        <taxon>Fluviicoccus</taxon>
    </lineage>
</organism>
<feature type="domain" description="GGDEF" evidence="8">
    <location>
        <begin position="277"/>
        <end position="410"/>
    </location>
</feature>
<dbReference type="CDD" id="cd01948">
    <property type="entry name" value="EAL"/>
    <property type="match status" value="1"/>
</dbReference>
<dbReference type="InterPro" id="IPR043128">
    <property type="entry name" value="Rev_trsase/Diguanyl_cyclase"/>
</dbReference>
<protein>
    <recommendedName>
        <fullName evidence="2">cyclic-guanylate-specific phosphodiesterase</fullName>
        <ecNumber evidence="2">3.1.4.52</ecNumber>
    </recommendedName>
</protein>
<evidence type="ECO:0000256" key="2">
    <source>
        <dbReference type="ARBA" id="ARBA00012282"/>
    </source>
</evidence>
<dbReference type="InterPro" id="IPR001633">
    <property type="entry name" value="EAL_dom"/>
</dbReference>
<dbReference type="SUPFAM" id="SSF158472">
    <property type="entry name" value="HAMP domain-like"/>
    <property type="match status" value="1"/>
</dbReference>
<name>A0A4Q7YLC6_9GAMM</name>
<evidence type="ECO:0000256" key="3">
    <source>
        <dbReference type="ARBA" id="ARBA00022636"/>
    </source>
</evidence>
<gene>
    <name evidence="9" type="ORF">EV700_2707</name>
</gene>
<dbReference type="SMART" id="SM00267">
    <property type="entry name" value="GGDEF"/>
    <property type="match status" value="1"/>
</dbReference>
<dbReference type="GO" id="GO:0071111">
    <property type="term" value="F:cyclic-guanylate-specific phosphodiesterase activity"/>
    <property type="evidence" value="ECO:0007669"/>
    <property type="project" value="UniProtKB-EC"/>
</dbReference>
<feature type="domain" description="HAMP" evidence="7">
    <location>
        <begin position="174"/>
        <end position="227"/>
    </location>
</feature>
<dbReference type="EC" id="3.1.4.52" evidence="2"/>
<dbReference type="InterPro" id="IPR035919">
    <property type="entry name" value="EAL_sf"/>
</dbReference>
<dbReference type="Pfam" id="PF00563">
    <property type="entry name" value="EAL"/>
    <property type="match status" value="1"/>
</dbReference>
<evidence type="ECO:0000313" key="10">
    <source>
        <dbReference type="Proteomes" id="UP000292423"/>
    </source>
</evidence>
<dbReference type="Pfam" id="PF00672">
    <property type="entry name" value="HAMP"/>
    <property type="match status" value="1"/>
</dbReference>
<feature type="transmembrane region" description="Helical" evidence="5">
    <location>
        <begin position="15"/>
        <end position="41"/>
    </location>
</feature>
<dbReference type="SMART" id="SM00052">
    <property type="entry name" value="EAL"/>
    <property type="match status" value="1"/>
</dbReference>
<keyword evidence="5" id="KW-1133">Transmembrane helix</keyword>
<comment type="cofactor">
    <cofactor evidence="1">
        <name>Mg(2+)</name>
        <dbReference type="ChEBI" id="CHEBI:18420"/>
    </cofactor>
</comment>
<dbReference type="AlphaFoldDB" id="A0A4Q7YLC6"/>
<dbReference type="Gene3D" id="3.30.70.270">
    <property type="match status" value="1"/>
</dbReference>
<keyword evidence="3" id="KW-0973">c-di-GMP</keyword>
<evidence type="ECO:0000256" key="1">
    <source>
        <dbReference type="ARBA" id="ARBA00001946"/>
    </source>
</evidence>
<dbReference type="GO" id="GO:0007165">
    <property type="term" value="P:signal transduction"/>
    <property type="evidence" value="ECO:0007669"/>
    <property type="project" value="InterPro"/>
</dbReference>
<comment type="caution">
    <text evidence="9">The sequence shown here is derived from an EMBL/GenBank/DDBJ whole genome shotgun (WGS) entry which is preliminary data.</text>
</comment>
<feature type="transmembrane region" description="Helical" evidence="5">
    <location>
        <begin position="148"/>
        <end position="170"/>
    </location>
</feature>
<keyword evidence="5" id="KW-0472">Membrane</keyword>
<dbReference type="FunFam" id="3.30.70.270:FF:000001">
    <property type="entry name" value="Diguanylate cyclase domain protein"/>
    <property type="match status" value="1"/>
</dbReference>
<dbReference type="InterPro" id="IPR052155">
    <property type="entry name" value="Biofilm_reg_signaling"/>
</dbReference>
<dbReference type="SUPFAM" id="SSF55073">
    <property type="entry name" value="Nucleotide cyclase"/>
    <property type="match status" value="1"/>
</dbReference>
<dbReference type="CDD" id="cd01949">
    <property type="entry name" value="GGDEF"/>
    <property type="match status" value="1"/>
</dbReference>
<evidence type="ECO:0000256" key="4">
    <source>
        <dbReference type="ARBA" id="ARBA00051114"/>
    </source>
</evidence>
<comment type="catalytic activity">
    <reaction evidence="4">
        <text>3',3'-c-di-GMP + H2O = 5'-phosphoguanylyl(3'-&gt;5')guanosine + H(+)</text>
        <dbReference type="Rhea" id="RHEA:24902"/>
        <dbReference type="ChEBI" id="CHEBI:15377"/>
        <dbReference type="ChEBI" id="CHEBI:15378"/>
        <dbReference type="ChEBI" id="CHEBI:58754"/>
        <dbReference type="ChEBI" id="CHEBI:58805"/>
        <dbReference type="EC" id="3.1.4.52"/>
    </reaction>
    <physiologicalReaction direction="left-to-right" evidence="4">
        <dbReference type="Rhea" id="RHEA:24903"/>
    </physiologicalReaction>
</comment>
<evidence type="ECO:0000259" key="7">
    <source>
        <dbReference type="PROSITE" id="PS50885"/>
    </source>
</evidence>
<keyword evidence="10" id="KW-1185">Reference proteome</keyword>
<keyword evidence="5" id="KW-0812">Transmembrane</keyword>
<dbReference type="FunFam" id="3.20.20.450:FF:000001">
    <property type="entry name" value="Cyclic di-GMP phosphodiesterase yahA"/>
    <property type="match status" value="1"/>
</dbReference>
<dbReference type="Pfam" id="PF00990">
    <property type="entry name" value="GGDEF"/>
    <property type="match status" value="1"/>
</dbReference>
<dbReference type="PROSITE" id="PS50885">
    <property type="entry name" value="HAMP"/>
    <property type="match status" value="1"/>
</dbReference>
<dbReference type="NCBIfam" id="TIGR00254">
    <property type="entry name" value="GGDEF"/>
    <property type="match status" value="1"/>
</dbReference>
<dbReference type="InterPro" id="IPR029787">
    <property type="entry name" value="Nucleotide_cyclase"/>
</dbReference>
<dbReference type="GO" id="GO:0071732">
    <property type="term" value="P:cellular response to nitric oxide"/>
    <property type="evidence" value="ECO:0007669"/>
    <property type="project" value="UniProtKB-ARBA"/>
</dbReference>
<reference evidence="9 10" key="1">
    <citation type="submission" date="2019-02" db="EMBL/GenBank/DDBJ databases">
        <title>Genomic Encyclopedia of Type Strains, Phase IV (KMG-IV): sequencing the most valuable type-strain genomes for metagenomic binning, comparative biology and taxonomic classification.</title>
        <authorList>
            <person name="Goeker M."/>
        </authorList>
    </citation>
    <scope>NUCLEOTIDE SEQUENCE [LARGE SCALE GENOMIC DNA]</scope>
    <source>
        <strain evidence="9 10">DSM 105135</strain>
    </source>
</reference>
<accession>A0A4Q7YLC6</accession>
<dbReference type="PROSITE" id="PS50883">
    <property type="entry name" value="EAL"/>
    <property type="match status" value="1"/>
</dbReference>
<dbReference type="PROSITE" id="PS50887">
    <property type="entry name" value="GGDEF"/>
    <property type="match status" value="1"/>
</dbReference>
<proteinExistence type="predicted"/>
<dbReference type="InterPro" id="IPR033417">
    <property type="entry name" value="CHASE8"/>
</dbReference>
<dbReference type="Pfam" id="PF17152">
    <property type="entry name" value="CHASE8"/>
    <property type="match status" value="1"/>
</dbReference>
<dbReference type="Gene3D" id="3.20.20.450">
    <property type="entry name" value="EAL domain"/>
    <property type="match status" value="1"/>
</dbReference>
<dbReference type="EMBL" id="SHKX01000014">
    <property type="protein sequence ID" value="RZU38130.1"/>
    <property type="molecule type" value="Genomic_DNA"/>
</dbReference>
<dbReference type="SUPFAM" id="SSF141868">
    <property type="entry name" value="EAL domain-like"/>
    <property type="match status" value="1"/>
</dbReference>
<sequence>MKRWLESLGIPKKLWLFHLVTALTSGIVAGVIMILTVWTIARGNANTDVQIKASIMADNILPSLQFRDNAVAHDILAGLGRDRDILRAKVIEANGETFAEYLPERPGLAKRLRSKDLIRASIPIMDGKDRLGTVELVRDMNSVYRETTIYTMAIGVAMLVSLLVGSLLILRLQRSITVPLANLTRLMKQVSERNDYTHRTEVTSRDELGDLGLSFNHMIEQIQQRDTALGHELSERLRAEEQLAHLAHHDPVTGLPNRHFFRKCTQDLEKLQGSTDHGMALLFIDLDNFKYVNDTFGHDCGDQLLTEVAMRLQGAVRSNDIVVRFGGDEFVVLLQNVRETALALQLAEKLREILTRPLRLNNQEFVVTCSIGVAVAPLHGRSAEELLQNADAAMYHAKSGGKDGVRLWETTMSDQSTARFSMEADLRHAIDRNELEIHYQPIVDLASQKPVGMEALLRWKHPIQGYVSPMVFIPVAEESGLILQIGEWVMMEAFRQVAAWSADFGPLSIAVNVSARQFRSPNFTARADQIARDSGLNRDQIELELTESMVMGHTAEAVRIMHELVDCGFKLSLDDFGTGYSSLSYLKRFPLNKLKIDRSFVSDLPDDAESAAIAEAIAGLAHTLGMQVVAEGIETLEQAAYLADRQCRYGQGYYFSRPLPASRFPAYLAETRARLLLESRQESSRRHT</sequence>